<dbReference type="Gene3D" id="1.20.1050.60">
    <property type="entry name" value="alpha-1,2-mannosidase"/>
    <property type="match status" value="1"/>
</dbReference>
<dbReference type="InterPro" id="IPR008928">
    <property type="entry name" value="6-hairpin_glycosidase_sf"/>
</dbReference>
<evidence type="ECO:0000256" key="3">
    <source>
        <dbReference type="ARBA" id="ARBA00022837"/>
    </source>
</evidence>
<dbReference type="OrthoDB" id="9804511at2"/>
<name>A0A430K3J5_9FLAO</name>
<evidence type="ECO:0000313" key="8">
    <source>
        <dbReference type="Proteomes" id="UP000267585"/>
    </source>
</evidence>
<dbReference type="GO" id="GO:0006516">
    <property type="term" value="P:glycoprotein catabolic process"/>
    <property type="evidence" value="ECO:0007669"/>
    <property type="project" value="TreeGrafter"/>
</dbReference>
<dbReference type="AlphaFoldDB" id="A0A430K3J5"/>
<dbReference type="Pfam" id="PF17678">
    <property type="entry name" value="Glyco_hydro_92N"/>
    <property type="match status" value="1"/>
</dbReference>
<keyword evidence="8" id="KW-1185">Reference proteome</keyword>
<dbReference type="GO" id="GO:0005829">
    <property type="term" value="C:cytosol"/>
    <property type="evidence" value="ECO:0007669"/>
    <property type="project" value="TreeGrafter"/>
</dbReference>
<proteinExistence type="predicted"/>
<feature type="domain" description="Glycosyl hydrolase family 92 N-terminal" evidence="6">
    <location>
        <begin position="27"/>
        <end position="282"/>
    </location>
</feature>
<feature type="domain" description="Glycosyl hydrolase family 92" evidence="5">
    <location>
        <begin position="288"/>
        <end position="744"/>
    </location>
</feature>
<dbReference type="Gene3D" id="3.30.2080.10">
    <property type="entry name" value="GH92 mannosidase domain"/>
    <property type="match status" value="1"/>
</dbReference>
<dbReference type="EMBL" id="RQPJ01000005">
    <property type="protein sequence ID" value="RTE53702.1"/>
    <property type="molecule type" value="Genomic_DNA"/>
</dbReference>
<keyword evidence="7" id="KW-0378">Hydrolase</keyword>
<dbReference type="Gene3D" id="2.70.98.10">
    <property type="match status" value="1"/>
</dbReference>
<organism evidence="7 8">
    <name type="scientific">Arenibacter aquaticus</name>
    <dbReference type="NCBI Taxonomy" id="2489054"/>
    <lineage>
        <taxon>Bacteria</taxon>
        <taxon>Pseudomonadati</taxon>
        <taxon>Bacteroidota</taxon>
        <taxon>Flavobacteriia</taxon>
        <taxon>Flavobacteriales</taxon>
        <taxon>Flavobacteriaceae</taxon>
        <taxon>Arenibacter</taxon>
    </lineage>
</organism>
<keyword evidence="3" id="KW-0106">Calcium</keyword>
<dbReference type="PANTHER" id="PTHR12143:SF39">
    <property type="entry name" value="SECRETED PROTEIN"/>
    <property type="match status" value="1"/>
</dbReference>
<dbReference type="NCBIfam" id="TIGR01180">
    <property type="entry name" value="aman2_put"/>
    <property type="match status" value="1"/>
</dbReference>
<dbReference type="SUPFAM" id="SSF48208">
    <property type="entry name" value="Six-hairpin glycosidases"/>
    <property type="match status" value="1"/>
</dbReference>
<dbReference type="InterPro" id="IPR041371">
    <property type="entry name" value="GH92_N"/>
</dbReference>
<sequence>MNLPCKIVLVMLFLTIGAKAQKKPVDYVNPFIGTSNFGTTNPGPIAVRGMVNVSPFNVAGPENLPLEKDSRWLSTPYVHENSFLTGFSHVNLSGVGCPELGVILAMPTTGALKVNHLDYGTTYSEEVSKVGYYSNFLDKHKVKVEATATTRVGVSKYHFPKGEANILINLGLGLTNEQGASVKVVSPTEIEGVRTVGSFCYYKPEEAYPVYFVARFSQAAKEFGVWKKPTTYKGAEAEWMGYNGKTRKMPGYKAVVVGDSIGSYMRYKFDEPTVVEMKIGVSYVSIENARENLEKETSTRTFDQILAEAKANWNSYLSKIEVEGGQEEDKVKFYTALYHTLIHPSTLNDVNGEYPKMKTRDVLKTEDTRYTVFSLWDTYRNLHQLMSLVYPKQQSDMVKSMLQIYDESGWLPKWELNATETTTMVGDPAGIVIADTYLKGITDFDIEKAYSAMIKSADQIEGNPLRPGIKDYLEKGYLTTKTTNSGSVSTTQEYNISDYAIAQLAKSLGKKEDYKRFSKRAISYRKLFDKEYNLLRPRNDDGSWLTPYNPESGANFEKNLGFIEGNAWQYSFMVVHDTKGLMRLMGGGKAFTDRLQDVFDKGQYDMANEPDIAYPYLFNYVKGQEGRTQEKVSELLDTYYKNAADGLPGNDDTGTMSAWAVFSMMGIYPVSPANPIYTITTPKFSKITIHLDTDYYQQEKLTIQANLSEMNKRIQSISVQGKSHNSYFIPHDKLVNAKLLEFKLK</sequence>
<dbReference type="PANTHER" id="PTHR12143">
    <property type="entry name" value="PEPTIDE N-GLYCANASE PNGASE -RELATED"/>
    <property type="match status" value="1"/>
</dbReference>
<keyword evidence="4" id="KW-0732">Signal</keyword>
<evidence type="ECO:0000256" key="2">
    <source>
        <dbReference type="ARBA" id="ARBA00011245"/>
    </source>
</evidence>
<dbReference type="GO" id="GO:0000224">
    <property type="term" value="F:peptide-N4-(N-acetyl-beta-glucosaminyl)asparagine amidase activity"/>
    <property type="evidence" value="ECO:0007669"/>
    <property type="project" value="TreeGrafter"/>
</dbReference>
<dbReference type="GO" id="GO:0030246">
    <property type="term" value="F:carbohydrate binding"/>
    <property type="evidence" value="ECO:0007669"/>
    <property type="project" value="InterPro"/>
</dbReference>
<evidence type="ECO:0000259" key="6">
    <source>
        <dbReference type="Pfam" id="PF17678"/>
    </source>
</evidence>
<dbReference type="InterPro" id="IPR005887">
    <property type="entry name" value="GH92_a_mannosidase_put"/>
</dbReference>
<evidence type="ECO:0000256" key="4">
    <source>
        <dbReference type="SAM" id="SignalP"/>
    </source>
</evidence>
<dbReference type="InterPro" id="IPR014718">
    <property type="entry name" value="GH-type_carb-bd"/>
</dbReference>
<gene>
    <name evidence="7" type="ORF">EHW67_09610</name>
</gene>
<comment type="subunit">
    <text evidence="2">Monomer.</text>
</comment>
<dbReference type="Gene3D" id="1.20.1610.10">
    <property type="entry name" value="alpha-1,2-mannosidases domains"/>
    <property type="match status" value="1"/>
</dbReference>
<dbReference type="FunFam" id="1.20.1050.60:FF:000001">
    <property type="entry name" value="Putative alpha-1,2-mannosidase"/>
    <property type="match status" value="1"/>
</dbReference>
<dbReference type="RefSeq" id="WP_126162598.1">
    <property type="nucleotide sequence ID" value="NZ_RQPJ01000005.1"/>
</dbReference>
<comment type="caution">
    <text evidence="7">The sequence shown here is derived from an EMBL/GenBank/DDBJ whole genome shotgun (WGS) entry which is preliminary data.</text>
</comment>
<evidence type="ECO:0000259" key="5">
    <source>
        <dbReference type="Pfam" id="PF07971"/>
    </source>
</evidence>
<evidence type="ECO:0000313" key="7">
    <source>
        <dbReference type="EMBL" id="RTE53702.1"/>
    </source>
</evidence>
<comment type="cofactor">
    <cofactor evidence="1">
        <name>Ca(2+)</name>
        <dbReference type="ChEBI" id="CHEBI:29108"/>
    </cofactor>
</comment>
<feature type="chain" id="PRO_5019580734" evidence="4">
    <location>
        <begin position="21"/>
        <end position="745"/>
    </location>
</feature>
<dbReference type="GO" id="GO:0005975">
    <property type="term" value="P:carbohydrate metabolic process"/>
    <property type="evidence" value="ECO:0007669"/>
    <property type="project" value="InterPro"/>
</dbReference>
<dbReference type="Pfam" id="PF07971">
    <property type="entry name" value="Glyco_hydro_92"/>
    <property type="match status" value="1"/>
</dbReference>
<dbReference type="InterPro" id="IPR012939">
    <property type="entry name" value="Glyco_hydro_92"/>
</dbReference>
<protein>
    <submittedName>
        <fullName evidence="7">Glycoside hydrolase family 92 protein</fullName>
    </submittedName>
</protein>
<dbReference type="Proteomes" id="UP000267585">
    <property type="component" value="Unassembled WGS sequence"/>
</dbReference>
<feature type="signal peptide" evidence="4">
    <location>
        <begin position="1"/>
        <end position="20"/>
    </location>
</feature>
<accession>A0A430K3J5</accession>
<dbReference type="InterPro" id="IPR050883">
    <property type="entry name" value="PNGase"/>
</dbReference>
<reference evidence="7 8" key="1">
    <citation type="submission" date="2018-11" db="EMBL/GenBank/DDBJ databases">
        <title>Arenibacter aquaticus sp.nov., a marine bacterium isolated from surface seawater in the South China Sea.</title>
        <authorList>
            <person name="Guo J."/>
            <person name="Sun J."/>
        </authorList>
    </citation>
    <scope>NUCLEOTIDE SEQUENCE [LARGE SCALE GENOMIC DNA]</scope>
    <source>
        <strain evidence="7 8">GUO666</strain>
    </source>
</reference>
<evidence type="ECO:0000256" key="1">
    <source>
        <dbReference type="ARBA" id="ARBA00001913"/>
    </source>
</evidence>